<dbReference type="InterPro" id="IPR014016">
    <property type="entry name" value="UvrD-like_ATP-bd"/>
</dbReference>
<keyword evidence="4 7" id="KW-0067">ATP-binding</keyword>
<evidence type="ECO:0000256" key="6">
    <source>
        <dbReference type="ARBA" id="ARBA00034923"/>
    </source>
</evidence>
<organism evidence="9 10">
    <name type="scientific">Niastella koreensis</name>
    <dbReference type="NCBI Taxonomy" id="354356"/>
    <lineage>
        <taxon>Bacteria</taxon>
        <taxon>Pseudomonadati</taxon>
        <taxon>Bacteroidota</taxon>
        <taxon>Chitinophagia</taxon>
        <taxon>Chitinophagales</taxon>
        <taxon>Chitinophagaceae</taxon>
        <taxon>Niastella</taxon>
    </lineage>
</organism>
<dbReference type="PANTHER" id="PTHR11070">
    <property type="entry name" value="UVRD / RECB / PCRA DNA HELICASE FAMILY MEMBER"/>
    <property type="match status" value="1"/>
</dbReference>
<protein>
    <recommendedName>
        <fullName evidence="6">DNA 3'-5' helicase II</fullName>
    </recommendedName>
</protein>
<evidence type="ECO:0000313" key="10">
    <source>
        <dbReference type="Proteomes" id="UP000192277"/>
    </source>
</evidence>
<dbReference type="InterPro" id="IPR013986">
    <property type="entry name" value="DExx_box_DNA_helicase_dom_sf"/>
</dbReference>
<evidence type="ECO:0000313" key="9">
    <source>
        <dbReference type="EMBL" id="OQP45334.1"/>
    </source>
</evidence>
<dbReference type="SUPFAM" id="SSF52540">
    <property type="entry name" value="P-loop containing nucleoside triphosphate hydrolases"/>
    <property type="match status" value="1"/>
</dbReference>
<accession>A0ABX3NT10</accession>
<name>A0ABX3NT10_9BACT</name>
<evidence type="ECO:0000256" key="1">
    <source>
        <dbReference type="ARBA" id="ARBA00022741"/>
    </source>
</evidence>
<evidence type="ECO:0000256" key="5">
    <source>
        <dbReference type="ARBA" id="ARBA00023125"/>
    </source>
</evidence>
<evidence type="ECO:0000259" key="8">
    <source>
        <dbReference type="PROSITE" id="PS51198"/>
    </source>
</evidence>
<feature type="binding site" evidence="7">
    <location>
        <begin position="42"/>
        <end position="49"/>
    </location>
    <ligand>
        <name>ATP</name>
        <dbReference type="ChEBI" id="CHEBI:30616"/>
    </ligand>
</feature>
<dbReference type="Pfam" id="PF00580">
    <property type="entry name" value="UvrD-helicase"/>
    <property type="match status" value="1"/>
</dbReference>
<comment type="caution">
    <text evidence="9">The sequence shown here is derived from an EMBL/GenBank/DDBJ whole genome shotgun (WGS) entry which is preliminary data.</text>
</comment>
<keyword evidence="1 7" id="KW-0547">Nucleotide-binding</keyword>
<evidence type="ECO:0000256" key="3">
    <source>
        <dbReference type="ARBA" id="ARBA00022806"/>
    </source>
</evidence>
<evidence type="ECO:0000256" key="2">
    <source>
        <dbReference type="ARBA" id="ARBA00022801"/>
    </source>
</evidence>
<keyword evidence="5" id="KW-0238">DNA-binding</keyword>
<dbReference type="EMBL" id="LWBO01000020">
    <property type="protein sequence ID" value="OQP45334.1"/>
    <property type="molecule type" value="Genomic_DNA"/>
</dbReference>
<evidence type="ECO:0000256" key="7">
    <source>
        <dbReference type="PROSITE-ProRule" id="PRU00560"/>
    </source>
</evidence>
<dbReference type="Gene3D" id="3.40.50.300">
    <property type="entry name" value="P-loop containing nucleotide triphosphate hydrolases"/>
    <property type="match status" value="1"/>
</dbReference>
<dbReference type="PROSITE" id="PS51198">
    <property type="entry name" value="UVRD_HELICASE_ATP_BIND"/>
    <property type="match status" value="1"/>
</dbReference>
<dbReference type="InterPro" id="IPR000212">
    <property type="entry name" value="DNA_helicase_UvrD/REP"/>
</dbReference>
<evidence type="ECO:0000256" key="4">
    <source>
        <dbReference type="ARBA" id="ARBA00022840"/>
    </source>
</evidence>
<dbReference type="Gene3D" id="1.10.10.160">
    <property type="match status" value="1"/>
</dbReference>
<dbReference type="Proteomes" id="UP000192277">
    <property type="component" value="Unassembled WGS sequence"/>
</dbReference>
<keyword evidence="3 7" id="KW-0347">Helicase</keyword>
<dbReference type="PANTHER" id="PTHR11070:SF2">
    <property type="entry name" value="ATP-DEPENDENT DNA HELICASE SRS2"/>
    <property type="match status" value="1"/>
</dbReference>
<dbReference type="InterPro" id="IPR027417">
    <property type="entry name" value="P-loop_NTPase"/>
</dbReference>
<dbReference type="RefSeq" id="WP_014218040.1">
    <property type="nucleotide sequence ID" value="NZ_LWBO01000020.1"/>
</dbReference>
<gene>
    <name evidence="9" type="ORF">A4D02_33595</name>
</gene>
<feature type="domain" description="UvrD-like helicase ATP-binding" evidence="8">
    <location>
        <begin position="21"/>
        <end position="322"/>
    </location>
</feature>
<keyword evidence="10" id="KW-1185">Reference proteome</keyword>
<proteinExistence type="predicted"/>
<sequence>MFRPITNDDIAKIEELLLPAGQKFDQQRRDIIQCQHSIDVNACPGSGKTTVMLAKLLLLTRQMPFKNNQGICVLTHTNVAINEIKGKLGLTEANIFNYPNHFGTIQSFVNKFLAIPGYMVKFPGKRPAIIDKDWHDSVVAKRYNSWRGAGKGWVGRMREPIPALQSFKFNSNFDNILTGLGENPVFKTKGSAYKDIYSYKMSILQDGILSFEDAYILAEYYLDQQPQIAKLIQKRFPLVIIDEMQDTDSHQLSLLGKIFNPAKTVIQRIGDENQAIYNKVSSQVVWAIGQQSLPLTGSKRFSTQIANQIDRVCVTPRNMAGNHQVANIQPNIILYTQANIQRVIPHFANLVIESGITTTDRPCKAVGWVKEKEQQPGQTKNCIKSYWPDYSFINTASKTEYNNLNEYFTNPDEEIVTKQGTSYFMDRIYLVLVKLLRMGDIKHPTGGYYSKTALERKIKLSPTINDQLRSGMISWIREIRCGRDPSVDVREFITQQFFPLFGITANREFDSFLNNQNPSAKNNNLQQNTGNIINHSYDGAVAAHTGKEIPIHVNTIHAVKGETHTATLYLETYYFDDDIKRIIAYLKIGRGPAISTKQQRIIETLKMAYVAMSRPTHFLSVAIRSHGITANDIQQLETAGWRVDTVLNV</sequence>
<keyword evidence="2 7" id="KW-0378">Hydrolase</keyword>
<reference evidence="9 10" key="1">
    <citation type="submission" date="2016-04" db="EMBL/GenBank/DDBJ databases">
        <authorList>
            <person name="Chen L."/>
            <person name="Zhuang W."/>
            <person name="Wang G."/>
        </authorList>
    </citation>
    <scope>NUCLEOTIDE SEQUENCE [LARGE SCALE GENOMIC DNA]</scope>
    <source>
        <strain evidence="10">GR20</strain>
    </source>
</reference>